<dbReference type="InterPro" id="IPR021833">
    <property type="entry name" value="DUF3425"/>
</dbReference>
<reference evidence="1" key="2">
    <citation type="submission" date="2012-05" db="EMBL/GenBank/DDBJ databases">
        <title>Annotation of the Genome Sequence of Fusarium oxysporum HDV247.</title>
        <authorList>
            <consortium name="The Broad Institute Genomics Platform"/>
            <person name="Ma L.-J."/>
            <person name="Corby-Kistler H."/>
            <person name="Broz K."/>
            <person name="Gale L.R."/>
            <person name="Jonkers W."/>
            <person name="O'Donnell K."/>
            <person name="Ploetz R."/>
            <person name="Steinberg C."/>
            <person name="Schwartz D.C."/>
            <person name="VanEtten H."/>
            <person name="Zhou S."/>
            <person name="Young S.K."/>
            <person name="Zeng Q."/>
            <person name="Gargeya S."/>
            <person name="Fitzgerald M."/>
            <person name="Abouelleil A."/>
            <person name="Alvarado L."/>
            <person name="Chapman S.B."/>
            <person name="Gainer-Dewar J."/>
            <person name="Goldberg J."/>
            <person name="Griggs A."/>
            <person name="Gujja S."/>
            <person name="Hansen M."/>
            <person name="Howarth C."/>
            <person name="Imamovic A."/>
            <person name="Ireland A."/>
            <person name="Larimer J."/>
            <person name="McCowan C."/>
            <person name="Murphy C."/>
            <person name="Pearson M."/>
            <person name="Poon T.W."/>
            <person name="Priest M."/>
            <person name="Roberts A."/>
            <person name="Saif S."/>
            <person name="Shea T."/>
            <person name="Sykes S."/>
            <person name="Wortman J."/>
            <person name="Nusbaum C."/>
            <person name="Birren B."/>
        </authorList>
    </citation>
    <scope>NUCLEOTIDE SEQUENCE</scope>
    <source>
        <strain evidence="1">HDV247</strain>
    </source>
</reference>
<dbReference type="PANTHER" id="PTHR38116">
    <property type="entry name" value="CHROMOSOME 7, WHOLE GENOME SHOTGUN SEQUENCE"/>
    <property type="match status" value="1"/>
</dbReference>
<name>W9NI76_FUSOX</name>
<dbReference type="OrthoDB" id="2245989at2759"/>
<dbReference type="HOGENOM" id="CLU_033726_0_0_1"/>
<dbReference type="AlphaFoldDB" id="W9NI76"/>
<sequence>MSELTNLNHQLLLRSAIIGDKDNWFGLADSAKRKKIQNRINQRSHRKLVVIYQRPPEVSSTVNICLVGARQRHKPSPCTPSPSTAVPTVSHRNATSIPSIRVLITAVLNHELDLKMLVDKVNILQLHSWDNQAIIRVFETIASHDRRTGIIRSNMLSSLSQFNFSRALMLNAEVFGLSADHMHDDACSLFVVAGPWPVSVNINTETLPHGLRPTSLQYRTEHHPWIDLLPVAQLRDNILQRSVDTYDEADLCRAFTGRGHGQGTGVIVWREPWDPSGWEVTAEFARSWGWVISGCFDLFRSTNMWRSQRGERPLFRSQ</sequence>
<dbReference type="EMBL" id="JH650995">
    <property type="protein sequence ID" value="EXA32458.1"/>
    <property type="molecule type" value="Genomic_DNA"/>
</dbReference>
<evidence type="ECO:0000313" key="1">
    <source>
        <dbReference type="EMBL" id="EXA32458.1"/>
    </source>
</evidence>
<gene>
    <name evidence="1" type="ORF">FOVG_16293</name>
</gene>
<proteinExistence type="predicted"/>
<dbReference type="Proteomes" id="UP000030751">
    <property type="component" value="Unassembled WGS sequence"/>
</dbReference>
<protein>
    <submittedName>
        <fullName evidence="1">Uncharacterized protein</fullName>
    </submittedName>
</protein>
<organism evidence="1">
    <name type="scientific">Fusarium oxysporum f. sp. pisi HDV247</name>
    <dbReference type="NCBI Taxonomy" id="1080344"/>
    <lineage>
        <taxon>Eukaryota</taxon>
        <taxon>Fungi</taxon>
        <taxon>Dikarya</taxon>
        <taxon>Ascomycota</taxon>
        <taxon>Pezizomycotina</taxon>
        <taxon>Sordariomycetes</taxon>
        <taxon>Hypocreomycetidae</taxon>
        <taxon>Hypocreales</taxon>
        <taxon>Nectriaceae</taxon>
        <taxon>Fusarium</taxon>
        <taxon>Fusarium oxysporum species complex</taxon>
    </lineage>
</organism>
<reference evidence="1" key="1">
    <citation type="submission" date="2011-10" db="EMBL/GenBank/DDBJ databases">
        <title>The Genome Sequence of Fusarium oxysporum HDV247.</title>
        <authorList>
            <consortium name="The Broad Institute Genome Sequencing Platform"/>
            <person name="Ma L.-J."/>
            <person name="Gale L.R."/>
            <person name="Schwartz D.C."/>
            <person name="Zhou S."/>
            <person name="Corby-Kistler H."/>
            <person name="Young S.K."/>
            <person name="Zeng Q."/>
            <person name="Gargeya S."/>
            <person name="Fitzgerald M."/>
            <person name="Haas B."/>
            <person name="Abouelleil A."/>
            <person name="Alvarado L."/>
            <person name="Arachchi H.M."/>
            <person name="Berlin A."/>
            <person name="Brown A."/>
            <person name="Chapman S.B."/>
            <person name="Chen Z."/>
            <person name="Dunbar C."/>
            <person name="Freedman E."/>
            <person name="Gearin G."/>
            <person name="Goldberg J."/>
            <person name="Griggs A."/>
            <person name="Gujja S."/>
            <person name="Heiman D."/>
            <person name="Howarth C."/>
            <person name="Larson L."/>
            <person name="Lui A."/>
            <person name="MacDonald P.J.P."/>
            <person name="Montmayeur A."/>
            <person name="Murphy C."/>
            <person name="Neiman D."/>
            <person name="Pearson M."/>
            <person name="Priest M."/>
            <person name="Roberts A."/>
            <person name="Saif S."/>
            <person name="Shea T."/>
            <person name="Shenoy N."/>
            <person name="Sisk P."/>
            <person name="Stolte C."/>
            <person name="Sykes S."/>
            <person name="Wortman J."/>
            <person name="Nusbaum C."/>
            <person name="Birren B."/>
        </authorList>
    </citation>
    <scope>NUCLEOTIDE SEQUENCE [LARGE SCALE GENOMIC DNA]</scope>
    <source>
        <strain evidence="1">HDV247</strain>
    </source>
</reference>
<dbReference type="PANTHER" id="PTHR38116:SF1">
    <property type="entry name" value="BZIP DOMAIN-CONTAINING PROTEIN"/>
    <property type="match status" value="1"/>
</dbReference>
<accession>W9NI76</accession>
<dbReference type="Pfam" id="PF11905">
    <property type="entry name" value="DUF3425"/>
    <property type="match status" value="1"/>
</dbReference>